<evidence type="ECO:0000256" key="4">
    <source>
        <dbReference type="ARBA" id="ARBA00022741"/>
    </source>
</evidence>
<sequence>MLSVNDLSCGVLDSVSFTAVRGECTAICGPSGSGKTTLLNAIAGHVDYRGSILIGDVNVNSIPAWRRPCRHLNQRLYLFPFLTIENNLKMAQYAAGQPRLKEKRKEVLEWMEIGQLGGRYPSQLSGGEQQRAALARALVTEPGLLLLDEPFSSLDWSLRTRLWACLQDVQRRLSTTILLVSHEPREVDALASRRFSLQEGRLKE</sequence>
<dbReference type="OrthoDB" id="9802264at2"/>
<keyword evidence="2" id="KW-1003">Cell membrane</keyword>
<keyword evidence="10" id="KW-1185">Reference proteome</keyword>
<dbReference type="InterPro" id="IPR050093">
    <property type="entry name" value="ABC_SmlMolc_Importer"/>
</dbReference>
<evidence type="ECO:0000256" key="1">
    <source>
        <dbReference type="ARBA" id="ARBA00022448"/>
    </source>
</evidence>
<dbReference type="InterPro" id="IPR017871">
    <property type="entry name" value="ABC_transporter-like_CS"/>
</dbReference>
<dbReference type="PROSITE" id="PS50893">
    <property type="entry name" value="ABC_TRANSPORTER_2"/>
    <property type="match status" value="1"/>
</dbReference>
<dbReference type="InterPro" id="IPR027417">
    <property type="entry name" value="P-loop_NTPase"/>
</dbReference>
<gene>
    <name evidence="9" type="primary">cysA_1</name>
    <name evidence="9" type="ORF">NCTC12151_00878</name>
</gene>
<evidence type="ECO:0000256" key="5">
    <source>
        <dbReference type="ARBA" id="ARBA00022840"/>
    </source>
</evidence>
<evidence type="ECO:0000259" key="8">
    <source>
        <dbReference type="PROSITE" id="PS50893"/>
    </source>
</evidence>
<keyword evidence="7" id="KW-0472">Membrane</keyword>
<dbReference type="SUPFAM" id="SSF52540">
    <property type="entry name" value="P-loop containing nucleoside triphosphate hydrolases"/>
    <property type="match status" value="1"/>
</dbReference>
<keyword evidence="6" id="KW-1278">Translocase</keyword>
<dbReference type="EC" id="3.6.3.25" evidence="9"/>
<dbReference type="PANTHER" id="PTHR42781">
    <property type="entry name" value="SPERMIDINE/PUTRESCINE IMPORT ATP-BINDING PROTEIN POTA"/>
    <property type="match status" value="1"/>
</dbReference>
<reference evidence="9 10" key="1">
    <citation type="submission" date="2018-06" db="EMBL/GenBank/DDBJ databases">
        <authorList>
            <consortium name="Pathogen Informatics"/>
            <person name="Doyle S."/>
        </authorList>
    </citation>
    <scope>NUCLEOTIDE SEQUENCE [LARGE SCALE GENOMIC DNA]</scope>
    <source>
        <strain evidence="9 10">NCTC12151</strain>
    </source>
</reference>
<dbReference type="SMART" id="SM00382">
    <property type="entry name" value="AAA"/>
    <property type="match status" value="1"/>
</dbReference>
<dbReference type="Proteomes" id="UP000249005">
    <property type="component" value="Chromosome 1"/>
</dbReference>
<keyword evidence="5 9" id="KW-0067">ATP-binding</keyword>
<keyword evidence="3" id="KW-0997">Cell inner membrane</keyword>
<dbReference type="RefSeq" id="WP_111741987.1">
    <property type="nucleotide sequence ID" value="NZ_LR698987.1"/>
</dbReference>
<name>A0A2X4UCS0_9GAMM</name>
<dbReference type="InterPro" id="IPR003439">
    <property type="entry name" value="ABC_transporter-like_ATP-bd"/>
</dbReference>
<accession>A0A2X4UCS0</accession>
<dbReference type="GO" id="GO:0005524">
    <property type="term" value="F:ATP binding"/>
    <property type="evidence" value="ECO:0007669"/>
    <property type="project" value="UniProtKB-KW"/>
</dbReference>
<dbReference type="Gene3D" id="3.40.50.300">
    <property type="entry name" value="P-loop containing nucleotide triphosphate hydrolases"/>
    <property type="match status" value="1"/>
</dbReference>
<dbReference type="PANTHER" id="PTHR42781:SF1">
    <property type="entry name" value="THIAMINE IMPORT ATP-BINDING PROTEIN THIQ"/>
    <property type="match status" value="1"/>
</dbReference>
<keyword evidence="4" id="KW-0547">Nucleotide-binding</keyword>
<feature type="domain" description="ABC transporter" evidence="8">
    <location>
        <begin position="2"/>
        <end position="204"/>
    </location>
</feature>
<dbReference type="InterPro" id="IPR003593">
    <property type="entry name" value="AAA+_ATPase"/>
</dbReference>
<dbReference type="PROSITE" id="PS00211">
    <property type="entry name" value="ABC_TRANSPORTER_1"/>
    <property type="match status" value="1"/>
</dbReference>
<evidence type="ECO:0000256" key="3">
    <source>
        <dbReference type="ARBA" id="ARBA00022519"/>
    </source>
</evidence>
<proteinExistence type="predicted"/>
<protein>
    <submittedName>
        <fullName evidence="9">Sulfate/thiosulfate import ATP-binding protein CysA</fullName>
        <ecNumber evidence="9">3.6.3.25</ecNumber>
    </submittedName>
</protein>
<evidence type="ECO:0000313" key="10">
    <source>
        <dbReference type="Proteomes" id="UP000249005"/>
    </source>
</evidence>
<dbReference type="GO" id="GO:0016887">
    <property type="term" value="F:ATP hydrolysis activity"/>
    <property type="evidence" value="ECO:0007669"/>
    <property type="project" value="InterPro"/>
</dbReference>
<evidence type="ECO:0000256" key="6">
    <source>
        <dbReference type="ARBA" id="ARBA00022967"/>
    </source>
</evidence>
<dbReference type="AlphaFoldDB" id="A0A2X4UCS0"/>
<keyword evidence="1" id="KW-0813">Transport</keyword>
<dbReference type="Pfam" id="PF00005">
    <property type="entry name" value="ABC_tran"/>
    <property type="match status" value="1"/>
</dbReference>
<evidence type="ECO:0000313" key="9">
    <source>
        <dbReference type="EMBL" id="SQI36661.1"/>
    </source>
</evidence>
<keyword evidence="9" id="KW-0378">Hydrolase</keyword>
<dbReference type="EMBL" id="LS483470">
    <property type="protein sequence ID" value="SQI36661.1"/>
    <property type="molecule type" value="Genomic_DNA"/>
</dbReference>
<evidence type="ECO:0000256" key="7">
    <source>
        <dbReference type="ARBA" id="ARBA00023136"/>
    </source>
</evidence>
<dbReference type="KEGG" id="lri:NCTC12151_00878"/>
<organism evidence="9 10">
    <name type="scientific">Leminorella richardii</name>
    <dbReference type="NCBI Taxonomy" id="158841"/>
    <lineage>
        <taxon>Bacteria</taxon>
        <taxon>Pseudomonadati</taxon>
        <taxon>Pseudomonadota</taxon>
        <taxon>Gammaproteobacteria</taxon>
        <taxon>Enterobacterales</taxon>
        <taxon>Budviciaceae</taxon>
        <taxon>Leminorella</taxon>
    </lineage>
</organism>
<evidence type="ECO:0000256" key="2">
    <source>
        <dbReference type="ARBA" id="ARBA00022475"/>
    </source>
</evidence>